<accession>A0A8H3WM18</accession>
<reference evidence="3 4" key="1">
    <citation type="submission" date="2019-12" db="EMBL/GenBank/DDBJ databases">
        <title>A genome sequence resource for the geographically widespread anthracnose pathogen Colletotrichum asianum.</title>
        <authorList>
            <person name="Meng Y."/>
        </authorList>
    </citation>
    <scope>NUCLEOTIDE SEQUENCE [LARGE SCALE GENOMIC DNA]</scope>
    <source>
        <strain evidence="3 4">ICMP 18580</strain>
    </source>
</reference>
<dbReference type="GO" id="GO:0008237">
    <property type="term" value="F:metallopeptidase activity"/>
    <property type="evidence" value="ECO:0007669"/>
    <property type="project" value="InterPro"/>
</dbReference>
<dbReference type="OrthoDB" id="1896086at2759"/>
<feature type="region of interest" description="Disordered" evidence="1">
    <location>
        <begin position="365"/>
        <end position="385"/>
    </location>
</feature>
<evidence type="ECO:0000256" key="1">
    <source>
        <dbReference type="SAM" id="MobiDB-lite"/>
    </source>
</evidence>
<dbReference type="InterPro" id="IPR024079">
    <property type="entry name" value="MetalloPept_cat_dom_sf"/>
</dbReference>
<feature type="region of interest" description="Disordered" evidence="1">
    <location>
        <begin position="22"/>
        <end position="58"/>
    </location>
</feature>
<feature type="region of interest" description="Disordered" evidence="1">
    <location>
        <begin position="412"/>
        <end position="435"/>
    </location>
</feature>
<dbReference type="Proteomes" id="UP000434172">
    <property type="component" value="Unassembled WGS sequence"/>
</dbReference>
<organism evidence="3 4">
    <name type="scientific">Colletotrichum asianum</name>
    <dbReference type="NCBI Taxonomy" id="702518"/>
    <lineage>
        <taxon>Eukaryota</taxon>
        <taxon>Fungi</taxon>
        <taxon>Dikarya</taxon>
        <taxon>Ascomycota</taxon>
        <taxon>Pezizomycotina</taxon>
        <taxon>Sordariomycetes</taxon>
        <taxon>Hypocreomycetidae</taxon>
        <taxon>Glomerellales</taxon>
        <taxon>Glomerellaceae</taxon>
        <taxon>Colletotrichum</taxon>
        <taxon>Colletotrichum gloeosporioides species complex</taxon>
    </lineage>
</organism>
<dbReference type="AlphaFoldDB" id="A0A8H3WM18"/>
<keyword evidence="4" id="KW-1185">Reference proteome</keyword>
<comment type="caution">
    <text evidence="3">The sequence shown here is derived from an EMBL/GenBank/DDBJ whole genome shotgun (WGS) entry which is preliminary data.</text>
</comment>
<dbReference type="Gene3D" id="3.40.390.10">
    <property type="entry name" value="Collagenase (Catalytic Domain)"/>
    <property type="match status" value="1"/>
</dbReference>
<dbReference type="EMBL" id="WOWK01000016">
    <property type="protein sequence ID" value="KAF0328680.1"/>
    <property type="molecule type" value="Genomic_DNA"/>
</dbReference>
<gene>
    <name evidence="3" type="ORF">GQ607_004092</name>
</gene>
<dbReference type="SUPFAM" id="SSF55486">
    <property type="entry name" value="Metalloproteases ('zincins'), catalytic domain"/>
    <property type="match status" value="1"/>
</dbReference>
<feature type="chain" id="PRO_5034583825" description="Metalloprotease" evidence="2">
    <location>
        <begin position="18"/>
        <end position="473"/>
    </location>
</feature>
<evidence type="ECO:0000313" key="3">
    <source>
        <dbReference type="EMBL" id="KAF0328680.1"/>
    </source>
</evidence>
<feature type="compositionally biased region" description="Pro residues" evidence="1">
    <location>
        <begin position="412"/>
        <end position="433"/>
    </location>
</feature>
<protein>
    <recommendedName>
        <fullName evidence="5">Metalloprotease</fullName>
    </recommendedName>
</protein>
<proteinExistence type="predicted"/>
<feature type="signal peptide" evidence="2">
    <location>
        <begin position="1"/>
        <end position="17"/>
    </location>
</feature>
<evidence type="ECO:0000256" key="2">
    <source>
        <dbReference type="SAM" id="SignalP"/>
    </source>
</evidence>
<name>A0A8H3WM18_9PEZI</name>
<evidence type="ECO:0000313" key="4">
    <source>
        <dbReference type="Proteomes" id="UP000434172"/>
    </source>
</evidence>
<evidence type="ECO:0008006" key="5">
    <source>
        <dbReference type="Google" id="ProtNLM"/>
    </source>
</evidence>
<sequence>MKVTFLTLLSFLAGSLAVPHVRRDVDPEDPSASDPKTPPASLKDPPRPQSISQNPFVGKSVTVPGSCGNLWNPSETCLRELEAQNKDVGAYAGDLKFEDNSCDDGQKLALEIAAWDALTLANFGGKNPQSAKEIATWRAYIGPDFSSQQGRIVDNLHRIQDHRPKKKFDIIASCKDTKGWCKAITGGSVGGYAWTEKGWFGYTFQHITLCPIYFGLDSLEEKFEMIEKALARGDTTYAEIADWQKNKGQYFLHEMMHLDAVGQPHISDQYLSSSENIGPKAYGPAGVYTLAQKDLKRGGGATRASLNADSYAWLANSLYFYDATGYFPRPSEGTKGAEADNIYFVDLGEFEGEAKDAEIERRFKAEVDSFSSPPPTPTDSCKSDSDCSSPLCAGGGAVYSCVEGSCQCGSPKPPPSSSPSPSPSPPINTPPPGTKCFEDVSESDCTSKYECHDEKKVGCVKNGLAEITWCTCF</sequence>
<keyword evidence="2" id="KW-0732">Signal</keyword>